<name>A0A1F5V5Y7_9BACT</name>
<evidence type="ECO:0000313" key="4">
    <source>
        <dbReference type="Proteomes" id="UP000178943"/>
    </source>
</evidence>
<dbReference type="AlphaFoldDB" id="A0A1F5V5Y7"/>
<sequence>MPRKIGKVIDKKDSYTIGEVASILEIPSYVLRFWETEFAELKPHKNVKGHRLYNNEDLEIAKIIKRLMHEELYTLEGAKKKIKQLLQNENDNNPRSSTQSISTRHIQNLRTIKNKLLVILTLLNKNSIK</sequence>
<dbReference type="PROSITE" id="PS50937">
    <property type="entry name" value="HTH_MERR_2"/>
    <property type="match status" value="1"/>
</dbReference>
<dbReference type="Gene3D" id="1.10.1660.10">
    <property type="match status" value="1"/>
</dbReference>
<dbReference type="SUPFAM" id="SSF46955">
    <property type="entry name" value="Putative DNA-binding domain"/>
    <property type="match status" value="1"/>
</dbReference>
<evidence type="ECO:0000313" key="3">
    <source>
        <dbReference type="EMBL" id="OGF58698.1"/>
    </source>
</evidence>
<comment type="caution">
    <text evidence="3">The sequence shown here is derived from an EMBL/GenBank/DDBJ whole genome shotgun (WGS) entry which is preliminary data.</text>
</comment>
<dbReference type="STRING" id="1817863.A2Y62_12950"/>
<keyword evidence="1" id="KW-0238">DNA-binding</keyword>
<dbReference type="SMART" id="SM00422">
    <property type="entry name" value="HTH_MERR"/>
    <property type="match status" value="1"/>
</dbReference>
<organism evidence="3 4">
    <name type="scientific">Candidatus Fischerbacteria bacterium RBG_13_37_8</name>
    <dbReference type="NCBI Taxonomy" id="1817863"/>
    <lineage>
        <taxon>Bacteria</taxon>
        <taxon>Candidatus Fischeribacteriota</taxon>
    </lineage>
</organism>
<dbReference type="InterPro" id="IPR000551">
    <property type="entry name" value="MerR-type_HTH_dom"/>
</dbReference>
<reference evidence="3 4" key="1">
    <citation type="journal article" date="2016" name="Nat. Commun.">
        <title>Thousands of microbial genomes shed light on interconnected biogeochemical processes in an aquifer system.</title>
        <authorList>
            <person name="Anantharaman K."/>
            <person name="Brown C.T."/>
            <person name="Hug L.A."/>
            <person name="Sharon I."/>
            <person name="Castelle C.J."/>
            <person name="Probst A.J."/>
            <person name="Thomas B.C."/>
            <person name="Singh A."/>
            <person name="Wilkins M.J."/>
            <person name="Karaoz U."/>
            <person name="Brodie E.L."/>
            <person name="Williams K.H."/>
            <person name="Hubbard S.S."/>
            <person name="Banfield J.F."/>
        </authorList>
    </citation>
    <scope>NUCLEOTIDE SEQUENCE [LARGE SCALE GENOMIC DNA]</scope>
</reference>
<dbReference type="CDD" id="cd04765">
    <property type="entry name" value="HTH_MlrA-like_sg2"/>
    <property type="match status" value="1"/>
</dbReference>
<protein>
    <recommendedName>
        <fullName evidence="2">HTH merR-type domain-containing protein</fullName>
    </recommendedName>
</protein>
<dbReference type="PANTHER" id="PTHR30204:SF15">
    <property type="entry name" value="BLL5018 PROTEIN"/>
    <property type="match status" value="1"/>
</dbReference>
<accession>A0A1F5V5Y7</accession>
<dbReference type="EMBL" id="MFGW01000233">
    <property type="protein sequence ID" value="OGF58698.1"/>
    <property type="molecule type" value="Genomic_DNA"/>
</dbReference>
<evidence type="ECO:0000259" key="2">
    <source>
        <dbReference type="PROSITE" id="PS50937"/>
    </source>
</evidence>
<dbReference type="InterPro" id="IPR009061">
    <property type="entry name" value="DNA-bd_dom_put_sf"/>
</dbReference>
<gene>
    <name evidence="3" type="ORF">A2Y62_12950</name>
</gene>
<dbReference type="Pfam" id="PF13411">
    <property type="entry name" value="MerR_1"/>
    <property type="match status" value="1"/>
</dbReference>
<dbReference type="GO" id="GO:0003700">
    <property type="term" value="F:DNA-binding transcription factor activity"/>
    <property type="evidence" value="ECO:0007669"/>
    <property type="project" value="InterPro"/>
</dbReference>
<dbReference type="Proteomes" id="UP000178943">
    <property type="component" value="Unassembled WGS sequence"/>
</dbReference>
<evidence type="ECO:0000256" key="1">
    <source>
        <dbReference type="ARBA" id="ARBA00023125"/>
    </source>
</evidence>
<proteinExistence type="predicted"/>
<feature type="domain" description="HTH merR-type" evidence="2">
    <location>
        <begin position="14"/>
        <end position="84"/>
    </location>
</feature>
<dbReference type="InterPro" id="IPR047057">
    <property type="entry name" value="MerR_fam"/>
</dbReference>
<dbReference type="PANTHER" id="PTHR30204">
    <property type="entry name" value="REDOX-CYCLING DRUG-SENSING TRANSCRIPTIONAL ACTIVATOR SOXR"/>
    <property type="match status" value="1"/>
</dbReference>
<dbReference type="GO" id="GO:0003677">
    <property type="term" value="F:DNA binding"/>
    <property type="evidence" value="ECO:0007669"/>
    <property type="project" value="UniProtKB-KW"/>
</dbReference>